<accession>A0A097EX04</accession>
<dbReference type="InterPro" id="IPR002205">
    <property type="entry name" value="Topo_IIA_dom_A"/>
</dbReference>
<dbReference type="RefSeq" id="YP_009101647.1">
    <property type="nucleotide sequence ID" value="NC_025447.1"/>
</dbReference>
<dbReference type="GO" id="GO:0003677">
    <property type="term" value="F:DNA binding"/>
    <property type="evidence" value="ECO:0007669"/>
    <property type="project" value="UniProtKB-UniRule"/>
</dbReference>
<evidence type="ECO:0000256" key="6">
    <source>
        <dbReference type="ARBA" id="ARBA00022840"/>
    </source>
</evidence>
<evidence type="ECO:0000256" key="7">
    <source>
        <dbReference type="ARBA" id="ARBA00023029"/>
    </source>
</evidence>
<evidence type="ECO:0000256" key="10">
    <source>
        <dbReference type="PROSITE-ProRule" id="PRU01384"/>
    </source>
</evidence>
<dbReference type="PRINTS" id="PR01158">
    <property type="entry name" value="TOPISMRASEII"/>
</dbReference>
<sequence length="470" mass="53510">MAKSKKTENHNIDNQTLTLLDYNSSDYVNTTSLEYSMYTLDRAIPGIDGLKSSQRKAIFTLSKISGEIKTVSCAGKMISDGIYLHGDTSASGTLQNLASPVANNYPLIGKRGGFGTQVNSTPASARYTYVKKNKSTEMLVLRDADIIPMKENYDGTTFEPVHFLPIIPLSLFGNDSMSVGYKSTILPHKIEDIIDNCIRAIDKKPLKEMTPYYVSCGASDVVTKLDENKYEFYGKAEVIDASTVKVTGLPPNYSIEKFIEKLIKMSDDGEIRDYDNDSTDVIDITIKLPRGTSAKWSEMDVIEYFGINKKMTQHLTVLGENGKVKVYDTTMDLIKDFVDFRFKYYIKRYEKKLDDCAAEVRYKILIKECFDNDMIAKVKGFANRAEMVEFVKSLNAEIEATDENIQSIVNFPSYRWTQDNYQSVLQDIQYNLDLMDKYNELLSNHDLIWDIYKSELKELRKIDFTPKSDN</sequence>
<name>A0A097EX04_9CAUD</name>
<comment type="similarity">
    <text evidence="3">Belongs to the type II topoisomerase family.</text>
</comment>
<evidence type="ECO:0000313" key="12">
    <source>
        <dbReference type="EMBL" id="AIT13950.1"/>
    </source>
</evidence>
<comment type="cofactor">
    <cofactor evidence="2">
        <name>Mg(2+)</name>
        <dbReference type="ChEBI" id="CHEBI:18420"/>
    </cofactor>
</comment>
<dbReference type="GO" id="GO:0000819">
    <property type="term" value="P:sister chromatid segregation"/>
    <property type="evidence" value="ECO:0007669"/>
    <property type="project" value="TreeGrafter"/>
</dbReference>
<dbReference type="GeneID" id="22111093"/>
<dbReference type="GO" id="GO:0005524">
    <property type="term" value="F:ATP binding"/>
    <property type="evidence" value="ECO:0007669"/>
    <property type="project" value="UniProtKB-KW"/>
</dbReference>
<protein>
    <recommendedName>
        <fullName evidence="4">DNA topoisomerase (ATP-hydrolyzing)</fullName>
        <ecNumber evidence="4">5.6.2.2</ecNumber>
    </recommendedName>
</protein>
<keyword evidence="9 10" id="KW-0413">Isomerase</keyword>
<dbReference type="Gene3D" id="3.30.1360.40">
    <property type="match status" value="1"/>
</dbReference>
<dbReference type="GO" id="GO:0006265">
    <property type="term" value="P:DNA topological change"/>
    <property type="evidence" value="ECO:0007669"/>
    <property type="project" value="UniProtKB-UniRule"/>
</dbReference>
<dbReference type="SUPFAM" id="SSF56719">
    <property type="entry name" value="Type II DNA topoisomerase"/>
    <property type="match status" value="1"/>
</dbReference>
<dbReference type="GO" id="GO:0003918">
    <property type="term" value="F:DNA topoisomerase type II (double strand cut, ATP-hydrolyzing) activity"/>
    <property type="evidence" value="ECO:0007669"/>
    <property type="project" value="UniProtKB-EC"/>
</dbReference>
<evidence type="ECO:0000313" key="13">
    <source>
        <dbReference type="Proteomes" id="UP000029889"/>
    </source>
</evidence>
<evidence type="ECO:0000256" key="9">
    <source>
        <dbReference type="ARBA" id="ARBA00023235"/>
    </source>
</evidence>
<dbReference type="InterPro" id="IPR001154">
    <property type="entry name" value="TopoII_euk"/>
</dbReference>
<dbReference type="InterPro" id="IPR050634">
    <property type="entry name" value="DNA_Topoisomerase_II"/>
</dbReference>
<reference evidence="12 13" key="1">
    <citation type="submission" date="2014-09" db="EMBL/GenBank/DDBJ databases">
        <authorList>
            <person name="Lapin J.S."/>
            <person name="Pope W.H."/>
            <person name="Hua J."/>
            <person name="Ford M.E."/>
            <person name="Conway J.F."/>
            <person name="Hatfull G.F."/>
            <person name="Hendrix R.W."/>
        </authorList>
    </citation>
    <scope>NUCLEOTIDE SEQUENCE [LARGE SCALE GENOMIC DNA]</scope>
</reference>
<dbReference type="EC" id="5.6.2.2" evidence="4"/>
<keyword evidence="5" id="KW-0547">Nucleotide-binding</keyword>
<keyword evidence="6" id="KW-0067">ATP-binding</keyword>
<evidence type="ECO:0000256" key="2">
    <source>
        <dbReference type="ARBA" id="ARBA00001946"/>
    </source>
</evidence>
<evidence type="ECO:0000256" key="1">
    <source>
        <dbReference type="ARBA" id="ARBA00000185"/>
    </source>
</evidence>
<dbReference type="InterPro" id="IPR013758">
    <property type="entry name" value="Topo_IIA_A/C_ab"/>
</dbReference>
<dbReference type="InterPro" id="IPR013760">
    <property type="entry name" value="Topo_IIA-like_dom_sf"/>
</dbReference>
<keyword evidence="8 10" id="KW-0238">DNA-binding</keyword>
<organism evidence="12 13">
    <name type="scientific">Escherichia phage 121Q</name>
    <dbReference type="NCBI Taxonomy" id="1555202"/>
    <lineage>
        <taxon>Viruses</taxon>
        <taxon>Duplodnaviria</taxon>
        <taxon>Heunggongvirae</taxon>
        <taxon>Uroviricota</taxon>
        <taxon>Caudoviricetes</taxon>
        <taxon>Asteriusvirus</taxon>
        <taxon>Asteriusvirus av121Q</taxon>
    </lineage>
</organism>
<proteinExistence type="inferred from homology"/>
<dbReference type="Pfam" id="PF00521">
    <property type="entry name" value="DNA_topoisoIV"/>
    <property type="match status" value="1"/>
</dbReference>
<dbReference type="PROSITE" id="PS52040">
    <property type="entry name" value="TOPO_IIA"/>
    <property type="match status" value="1"/>
</dbReference>
<dbReference type="SMART" id="SM00434">
    <property type="entry name" value="TOP4c"/>
    <property type="match status" value="1"/>
</dbReference>
<dbReference type="OrthoDB" id="2392at10239"/>
<dbReference type="InterPro" id="IPR013757">
    <property type="entry name" value="Topo_IIA_A_a_sf"/>
</dbReference>
<gene>
    <name evidence="12" type="primary">53</name>
    <name evidence="12" type="ORF">PBI_121Q_53</name>
</gene>
<dbReference type="EMBL" id="KM507819">
    <property type="protein sequence ID" value="AIT13950.1"/>
    <property type="molecule type" value="Genomic_DNA"/>
</dbReference>
<dbReference type="KEGG" id="vg:22111093"/>
<keyword evidence="7 10" id="KW-0799">Topoisomerase</keyword>
<dbReference type="PANTHER" id="PTHR10169:SF38">
    <property type="entry name" value="DNA TOPOISOMERASE 2"/>
    <property type="match status" value="1"/>
</dbReference>
<evidence type="ECO:0000256" key="5">
    <source>
        <dbReference type="ARBA" id="ARBA00022741"/>
    </source>
</evidence>
<feature type="active site" description="O-(5'-phospho-DNA)-tyrosine intermediate" evidence="10">
    <location>
        <position position="127"/>
    </location>
</feature>
<dbReference type="PANTHER" id="PTHR10169">
    <property type="entry name" value="DNA TOPOISOMERASE/GYRASE"/>
    <property type="match status" value="1"/>
</dbReference>
<dbReference type="Proteomes" id="UP000029889">
    <property type="component" value="Segment"/>
</dbReference>
<evidence type="ECO:0000256" key="4">
    <source>
        <dbReference type="ARBA" id="ARBA00012895"/>
    </source>
</evidence>
<feature type="domain" description="Topo IIA-type catalytic" evidence="11">
    <location>
        <begin position="43"/>
        <end position="470"/>
    </location>
</feature>
<evidence type="ECO:0000256" key="3">
    <source>
        <dbReference type="ARBA" id="ARBA00011080"/>
    </source>
</evidence>
<keyword evidence="13" id="KW-1185">Reference proteome</keyword>
<dbReference type="Gene3D" id="1.10.268.10">
    <property type="entry name" value="Topoisomerase, domain 3"/>
    <property type="match status" value="1"/>
</dbReference>
<dbReference type="Gene3D" id="3.90.199.10">
    <property type="entry name" value="Topoisomerase II, domain 5"/>
    <property type="match status" value="1"/>
</dbReference>
<evidence type="ECO:0000259" key="11">
    <source>
        <dbReference type="PROSITE" id="PS52040"/>
    </source>
</evidence>
<evidence type="ECO:0000256" key="8">
    <source>
        <dbReference type="ARBA" id="ARBA00023125"/>
    </source>
</evidence>
<comment type="catalytic activity">
    <reaction evidence="1 10">
        <text>ATP-dependent breakage, passage and rejoining of double-stranded DNA.</text>
        <dbReference type="EC" id="5.6.2.2"/>
    </reaction>
</comment>